<dbReference type="InterPro" id="IPR001214">
    <property type="entry name" value="SET_dom"/>
</dbReference>
<dbReference type="InterPro" id="IPR046341">
    <property type="entry name" value="SET_dom_sf"/>
</dbReference>
<dbReference type="EMBL" id="MU003811">
    <property type="protein sequence ID" value="KAF2719433.1"/>
    <property type="molecule type" value="Genomic_DNA"/>
</dbReference>
<name>A0A9P4Q2M3_9PEZI</name>
<feature type="domain" description="SET" evidence="1">
    <location>
        <begin position="28"/>
        <end position="206"/>
    </location>
</feature>
<dbReference type="Gene3D" id="2.170.270.10">
    <property type="entry name" value="SET domain"/>
    <property type="match status" value="1"/>
</dbReference>
<dbReference type="SMART" id="SM00317">
    <property type="entry name" value="SET"/>
    <property type="match status" value="1"/>
</dbReference>
<gene>
    <name evidence="2" type="ORF">K431DRAFT_286725</name>
</gene>
<dbReference type="Pfam" id="PF00856">
    <property type="entry name" value="SET"/>
    <property type="match status" value="1"/>
</dbReference>
<proteinExistence type="predicted"/>
<comment type="caution">
    <text evidence="2">The sequence shown here is derived from an EMBL/GenBank/DDBJ whole genome shotgun (WGS) entry which is preliminary data.</text>
</comment>
<keyword evidence="3" id="KW-1185">Reference proteome</keyword>
<dbReference type="CDD" id="cd20071">
    <property type="entry name" value="SET_SMYD"/>
    <property type="match status" value="1"/>
</dbReference>
<protein>
    <submittedName>
        <fullName evidence="2">SET domain-containing protein</fullName>
    </submittedName>
</protein>
<dbReference type="SUPFAM" id="SSF82199">
    <property type="entry name" value="SET domain"/>
    <property type="match status" value="1"/>
</dbReference>
<dbReference type="PANTHER" id="PTHR47332">
    <property type="entry name" value="SET DOMAIN-CONTAINING PROTEIN 5"/>
    <property type="match status" value="1"/>
</dbReference>
<dbReference type="InterPro" id="IPR053185">
    <property type="entry name" value="SET_domain_protein"/>
</dbReference>
<dbReference type="PROSITE" id="PS50280">
    <property type="entry name" value="SET"/>
    <property type="match status" value="1"/>
</dbReference>
<evidence type="ECO:0000259" key="1">
    <source>
        <dbReference type="PROSITE" id="PS50280"/>
    </source>
</evidence>
<organism evidence="2 3">
    <name type="scientific">Polychaeton citri CBS 116435</name>
    <dbReference type="NCBI Taxonomy" id="1314669"/>
    <lineage>
        <taxon>Eukaryota</taxon>
        <taxon>Fungi</taxon>
        <taxon>Dikarya</taxon>
        <taxon>Ascomycota</taxon>
        <taxon>Pezizomycotina</taxon>
        <taxon>Dothideomycetes</taxon>
        <taxon>Dothideomycetidae</taxon>
        <taxon>Capnodiales</taxon>
        <taxon>Capnodiaceae</taxon>
        <taxon>Polychaeton</taxon>
    </lineage>
</organism>
<accession>A0A9P4Q2M3</accession>
<dbReference type="PANTHER" id="PTHR47332:SF4">
    <property type="entry name" value="SET DOMAIN-CONTAINING PROTEIN 5"/>
    <property type="match status" value="1"/>
</dbReference>
<evidence type="ECO:0000313" key="3">
    <source>
        <dbReference type="Proteomes" id="UP000799441"/>
    </source>
</evidence>
<reference evidence="2" key="1">
    <citation type="journal article" date="2020" name="Stud. Mycol.">
        <title>101 Dothideomycetes genomes: a test case for predicting lifestyles and emergence of pathogens.</title>
        <authorList>
            <person name="Haridas S."/>
            <person name="Albert R."/>
            <person name="Binder M."/>
            <person name="Bloem J."/>
            <person name="Labutti K."/>
            <person name="Salamov A."/>
            <person name="Andreopoulos B."/>
            <person name="Baker S."/>
            <person name="Barry K."/>
            <person name="Bills G."/>
            <person name="Bluhm B."/>
            <person name="Cannon C."/>
            <person name="Castanera R."/>
            <person name="Culley D."/>
            <person name="Daum C."/>
            <person name="Ezra D."/>
            <person name="Gonzalez J."/>
            <person name="Henrissat B."/>
            <person name="Kuo A."/>
            <person name="Liang C."/>
            <person name="Lipzen A."/>
            <person name="Lutzoni F."/>
            <person name="Magnuson J."/>
            <person name="Mondo S."/>
            <person name="Nolan M."/>
            <person name="Ohm R."/>
            <person name="Pangilinan J."/>
            <person name="Park H.-J."/>
            <person name="Ramirez L."/>
            <person name="Alfaro M."/>
            <person name="Sun H."/>
            <person name="Tritt A."/>
            <person name="Yoshinaga Y."/>
            <person name="Zwiers L.-H."/>
            <person name="Turgeon B."/>
            <person name="Goodwin S."/>
            <person name="Spatafora J."/>
            <person name="Crous P."/>
            <person name="Grigoriev I."/>
        </authorList>
    </citation>
    <scope>NUCLEOTIDE SEQUENCE</scope>
    <source>
        <strain evidence="2">CBS 116435</strain>
    </source>
</reference>
<dbReference type="Proteomes" id="UP000799441">
    <property type="component" value="Unassembled WGS sequence"/>
</dbReference>
<dbReference type="OrthoDB" id="265717at2759"/>
<evidence type="ECO:0000313" key="2">
    <source>
        <dbReference type="EMBL" id="KAF2719433.1"/>
    </source>
</evidence>
<sequence>MLRTICGGEAVKQWLICRPQPKCVLLGTPLTEVRSAGQGRGLGLFAAQTIRECSEILSESPLILMKPSDDLPQLWSQYQELSNDQKSIYDNLSFPSTPQRDTLLASKLRERNLAVDGNGNEQMKEMVRVANIMQTNAFNVDMADSQGARHRALFPNVARINHSCMPNAHVCFYDPNTVKYEDGKGRMIIHALRDIAPGEEVVISYFSILLPKEVRQERARKWSFECLCPACTDEISRDEDIRSSISEFLATYKLAMTERTKGKERLLASIDDGKFLAQRSIQLPYLRPSLPDIWDAVGMLHAGLNLKDPQASQQQDISQALEASALAEARITGRLGPPAKRRLNKLADFAGKEGAEPFMEVDVEGWLAISWAG</sequence>
<dbReference type="AlphaFoldDB" id="A0A9P4Q2M3"/>